<keyword evidence="2" id="KW-0067">ATP-binding</keyword>
<feature type="compositionally biased region" description="Basic residues" evidence="4">
    <location>
        <begin position="403"/>
        <end position="422"/>
    </location>
</feature>
<evidence type="ECO:0000256" key="4">
    <source>
        <dbReference type="SAM" id="MobiDB-lite"/>
    </source>
</evidence>
<sequence length="675" mass="68470">MPGPAAVDPVAEVVVDVGLPHLDRPFEYLVPEPMSDAAVPGARVRVRFGGQDLDGFVVARRAEAEHVGRLAPLRRVVSPEPVLGPGLLALCRAVADRWAGSLPDVLRLAVPPRHAQAEAQHADDPPAEVPSRPGPGAWARYPAGPAFLDRLAGGQAPRAAWTATPSADEPAGDWPAAFATAALTAAASGRGALMVLPDRRDVDRVEQALEGLAPAGAGSRSPPTSARGPGTPPGCGWPGVRCGSSSAPAQPRSRRCTISGWWRAGTTATTCTPSRARPTRTCASLLVLRAEASGAAALLGGFARTAEVQQAARPGMGPAGRGAAFGAAVGGPAGAPDRRGTGARARPRSGQRPAAVARVAHGEAGARGRAGAGAGAASRLRAGGRLPHLPHPGAVPGLPRTARPARRRRRPRVPLVRARGRRPQPAPSAATARCGPSSSVPGAPPRSLGRAFPGVPVRTSGGGSVLGHVPGAPALVVSTPGAEPVAEGGYAAALLLDAWALLDRADLRAGEEALRRWLGAAALVRGSGAGGQVVLVAPAGLPPVEALVRWDPGWHAAREPGPAPRAWASPAATVLTLTGDPEAVRSLRSVTPLEPLDGAVEALGPVPLPASGASGPGRGDPVRRATTNRPCGCCCAPTKGTRRRLVRAVRGGVAVRSARKAAGSVRVQRDPLDLV</sequence>
<reference evidence="7" key="1">
    <citation type="journal article" date="2019" name="Int. J. Syst. Evol. Microbiol.">
        <title>The Global Catalogue of Microorganisms (GCM) 10K type strain sequencing project: providing services to taxonomists for standard genome sequencing and annotation.</title>
        <authorList>
            <consortium name="The Broad Institute Genomics Platform"/>
            <consortium name="The Broad Institute Genome Sequencing Center for Infectious Disease"/>
            <person name="Wu L."/>
            <person name="Ma J."/>
        </authorList>
    </citation>
    <scope>NUCLEOTIDE SEQUENCE [LARGE SCALE GENOMIC DNA]</scope>
    <source>
        <strain evidence="7">NBRC 108730</strain>
    </source>
</reference>
<proteinExistence type="predicted"/>
<gene>
    <name evidence="6" type="ORF">GCM10025868_03450</name>
</gene>
<organism evidence="6 7">
    <name type="scientific">Angustibacter aerolatus</name>
    <dbReference type="NCBI Taxonomy" id="1162965"/>
    <lineage>
        <taxon>Bacteria</taxon>
        <taxon>Bacillati</taxon>
        <taxon>Actinomycetota</taxon>
        <taxon>Actinomycetes</taxon>
        <taxon>Kineosporiales</taxon>
        <taxon>Kineosporiaceae</taxon>
    </lineage>
</organism>
<evidence type="ECO:0000256" key="2">
    <source>
        <dbReference type="ARBA" id="ARBA00022840"/>
    </source>
</evidence>
<evidence type="ECO:0000256" key="1">
    <source>
        <dbReference type="ARBA" id="ARBA00022741"/>
    </source>
</evidence>
<feature type="compositionally biased region" description="Low complexity" evidence="4">
    <location>
        <begin position="375"/>
        <end position="385"/>
    </location>
</feature>
<dbReference type="Gene3D" id="3.40.1440.60">
    <property type="entry name" value="PriA, 3(prime) DNA-binding domain"/>
    <property type="match status" value="1"/>
</dbReference>
<dbReference type="Pfam" id="PF17764">
    <property type="entry name" value="PriA_3primeBD"/>
    <property type="match status" value="1"/>
</dbReference>
<feature type="region of interest" description="Disordered" evidence="4">
    <location>
        <begin position="211"/>
        <end position="252"/>
    </location>
</feature>
<feature type="domain" description="Primosomal protein N' 3' DNA-binding" evidence="5">
    <location>
        <begin position="12"/>
        <end position="111"/>
    </location>
</feature>
<evidence type="ECO:0000313" key="7">
    <source>
        <dbReference type="Proteomes" id="UP001157017"/>
    </source>
</evidence>
<protein>
    <recommendedName>
        <fullName evidence="5">Primosomal protein N' 3' DNA-binding domain-containing protein</fullName>
    </recommendedName>
</protein>
<dbReference type="PANTHER" id="PTHR30580:SF0">
    <property type="entry name" value="PRIMOSOMAL PROTEIN N"/>
    <property type="match status" value="1"/>
</dbReference>
<accession>A0ABQ6JA77</accession>
<name>A0ABQ6JA77_9ACTN</name>
<dbReference type="EMBL" id="BSUZ01000001">
    <property type="protein sequence ID" value="GMA85095.1"/>
    <property type="molecule type" value="Genomic_DNA"/>
</dbReference>
<feature type="region of interest" description="Disordered" evidence="4">
    <location>
        <begin position="329"/>
        <end position="449"/>
    </location>
</feature>
<evidence type="ECO:0000256" key="3">
    <source>
        <dbReference type="ARBA" id="ARBA00023125"/>
    </source>
</evidence>
<keyword evidence="3" id="KW-0238">DNA-binding</keyword>
<dbReference type="InterPro" id="IPR041222">
    <property type="entry name" value="PriA_3primeBD"/>
</dbReference>
<feature type="region of interest" description="Disordered" evidence="4">
    <location>
        <begin position="113"/>
        <end position="140"/>
    </location>
</feature>
<comment type="caution">
    <text evidence="6">The sequence shown here is derived from an EMBL/GenBank/DDBJ whole genome shotgun (WGS) entry which is preliminary data.</text>
</comment>
<dbReference type="PANTHER" id="PTHR30580">
    <property type="entry name" value="PRIMOSOMAL PROTEIN N"/>
    <property type="match status" value="1"/>
</dbReference>
<keyword evidence="7" id="KW-1185">Reference proteome</keyword>
<dbReference type="InterPro" id="IPR042115">
    <property type="entry name" value="PriA_3primeBD_sf"/>
</dbReference>
<feature type="compositionally biased region" description="Low complexity" evidence="4">
    <location>
        <begin position="342"/>
        <end position="359"/>
    </location>
</feature>
<evidence type="ECO:0000259" key="5">
    <source>
        <dbReference type="Pfam" id="PF17764"/>
    </source>
</evidence>
<keyword evidence="1" id="KW-0547">Nucleotide-binding</keyword>
<dbReference type="Proteomes" id="UP001157017">
    <property type="component" value="Unassembled WGS sequence"/>
</dbReference>
<evidence type="ECO:0000313" key="6">
    <source>
        <dbReference type="EMBL" id="GMA85095.1"/>
    </source>
</evidence>